<dbReference type="RefSeq" id="WP_264320980.1">
    <property type="nucleotide sequence ID" value="NZ_JADEXN010000113.1"/>
</dbReference>
<keyword evidence="2" id="KW-1185">Reference proteome</keyword>
<comment type="caution">
    <text evidence="1">The sequence shown here is derived from an EMBL/GenBank/DDBJ whole genome shotgun (WGS) entry which is preliminary data.</text>
</comment>
<proteinExistence type="predicted"/>
<dbReference type="EMBL" id="JADEXN010000113">
    <property type="protein sequence ID" value="MBE9040737.1"/>
    <property type="molecule type" value="Genomic_DNA"/>
</dbReference>
<gene>
    <name evidence="1" type="ORF">IQ235_08080</name>
</gene>
<evidence type="ECO:0000313" key="2">
    <source>
        <dbReference type="Proteomes" id="UP000621799"/>
    </source>
</evidence>
<protein>
    <submittedName>
        <fullName evidence="1">Uncharacterized protein</fullName>
    </submittedName>
</protein>
<reference evidence="1" key="1">
    <citation type="submission" date="2020-10" db="EMBL/GenBank/DDBJ databases">
        <authorList>
            <person name="Castelo-Branco R."/>
            <person name="Eusebio N."/>
            <person name="Adriana R."/>
            <person name="Vieira A."/>
            <person name="Brugerolle De Fraissinette N."/>
            <person name="Rezende De Castro R."/>
            <person name="Schneider M.P."/>
            <person name="Vasconcelos V."/>
            <person name="Leao P.N."/>
        </authorList>
    </citation>
    <scope>NUCLEOTIDE SEQUENCE</scope>
    <source>
        <strain evidence="1">LEGE 11467</strain>
    </source>
</reference>
<sequence length="89" mass="10176">MNVIGDLRVNNDHVTWLLEHGLFAGYFISLQIPRDLPYNFGLDRLLTQFLQALSVMSLARSETLMRLRTVAIVSYCQVHASNLNEKPTQ</sequence>
<name>A0A928VV03_9CYAN</name>
<dbReference type="AlphaFoldDB" id="A0A928VV03"/>
<accession>A0A928VV03</accession>
<evidence type="ECO:0000313" key="1">
    <source>
        <dbReference type="EMBL" id="MBE9040737.1"/>
    </source>
</evidence>
<organism evidence="1 2">
    <name type="scientific">Zarconia navalis LEGE 11467</name>
    <dbReference type="NCBI Taxonomy" id="1828826"/>
    <lineage>
        <taxon>Bacteria</taxon>
        <taxon>Bacillati</taxon>
        <taxon>Cyanobacteriota</taxon>
        <taxon>Cyanophyceae</taxon>
        <taxon>Oscillatoriophycideae</taxon>
        <taxon>Oscillatoriales</taxon>
        <taxon>Oscillatoriales incertae sedis</taxon>
        <taxon>Zarconia</taxon>
        <taxon>Zarconia navalis</taxon>
    </lineage>
</organism>
<dbReference type="Proteomes" id="UP000621799">
    <property type="component" value="Unassembled WGS sequence"/>
</dbReference>